<dbReference type="InterPro" id="IPR050527">
    <property type="entry name" value="Snail/Krueppel_Znf"/>
</dbReference>
<evidence type="ECO:0000256" key="2">
    <source>
        <dbReference type="ARBA" id="ARBA00022723"/>
    </source>
</evidence>
<evidence type="ECO:0000256" key="3">
    <source>
        <dbReference type="ARBA" id="ARBA00022737"/>
    </source>
</evidence>
<keyword evidence="11" id="KW-1185">Reference proteome</keyword>
<evidence type="ECO:0000256" key="8">
    <source>
        <dbReference type="SAM" id="MobiDB-lite"/>
    </source>
</evidence>
<feature type="region of interest" description="Disordered" evidence="8">
    <location>
        <begin position="1208"/>
        <end position="1246"/>
    </location>
</feature>
<evidence type="ECO:0000256" key="1">
    <source>
        <dbReference type="ARBA" id="ARBA00004123"/>
    </source>
</evidence>
<feature type="compositionally biased region" description="Basic and acidic residues" evidence="8">
    <location>
        <begin position="429"/>
        <end position="440"/>
    </location>
</feature>
<feature type="region of interest" description="Disordered" evidence="8">
    <location>
        <begin position="356"/>
        <end position="403"/>
    </location>
</feature>
<evidence type="ECO:0000256" key="5">
    <source>
        <dbReference type="ARBA" id="ARBA00022833"/>
    </source>
</evidence>
<feature type="compositionally biased region" description="Low complexity" evidence="8">
    <location>
        <begin position="1046"/>
        <end position="1056"/>
    </location>
</feature>
<feature type="compositionally biased region" description="Basic and acidic residues" evidence="8">
    <location>
        <begin position="1231"/>
        <end position="1245"/>
    </location>
</feature>
<keyword evidence="5" id="KW-0862">Zinc</keyword>
<feature type="domain" description="C2H2-type" evidence="9">
    <location>
        <begin position="1374"/>
        <end position="1402"/>
    </location>
</feature>
<evidence type="ECO:0000256" key="6">
    <source>
        <dbReference type="ARBA" id="ARBA00023242"/>
    </source>
</evidence>
<dbReference type="Pfam" id="PF00096">
    <property type="entry name" value="zf-C2H2"/>
    <property type="match status" value="1"/>
</dbReference>
<protein>
    <recommendedName>
        <fullName evidence="9">C2H2-type domain-containing protein</fullName>
    </recommendedName>
</protein>
<keyword evidence="6" id="KW-0539">Nucleus</keyword>
<feature type="region of interest" description="Disordered" evidence="8">
    <location>
        <begin position="464"/>
        <end position="502"/>
    </location>
</feature>
<sequence>MCLEAQSCAGNQCSAYERKMPRTKQTKPRHIVENDKTTEGGLSPTSTSSYDDECNLSDDEMQEIPNFPEAVSTSSKCCQSNGEEFPKNLEENPKEAFITERPEQGEHFMSEKLIQPRKSSPAEETTFRPLSASPSCTNTQRFSFSPETVHEQTTSTLYEKSHGNARHQFCSKFNRTAEDTLNKNSENDEISFEQFGKASLSPGDVLLHSGNLHKHPENKIAPNAGVNYREEDVALPKNGYFNNTQSLERPLKQNPERFQSDPKQYQMFSSASYYLNTLKEMMQNNQANKNGTNQVDIWSLWANAARNVPHKIPENYEKSHLFQRYFAQLAERWNSFMARQFAKPEYMRYHPYLQADRHTQTSSKQSPIPENSLRSDPKETNYGDNHNTVNCLSPEAGSVSSPLSDVAISQELLKSSEVLSPKEVNQSTETDKRDEEKCENADLSPLTENGVPIVSKTSNSFSFSNSLSSPNVVAQTDSPRPNEPPTLFLSTSPQGDSHPNLADQINSVVPYHPWQSPNWMGFSATKSDNSPSYRSLPHTPTEKKTSCNQFLLDTKTAQFDPDILRRKSVPAENIKSPAISTSISTPGINSNSPSPVSIPPQRKFSAPVGPMKNSDIFNQRALEDMRRHYSVVHPPFVPQWFGSAFPANQIASPTFAGIHSPLTSNASKPQMFFPSRMPIIPPNGFPLGGALSPQSAQTYSTAQHPYKSDLSSQLQSTSGKLSRRTRTRGPPIDSVHAAIVREAKEQFKGLDPENMYIQCPICQKRIKRLYHFQRHMRIHTGEKTHQCPCCQYKSVRKDNLKSHMKTHEKHTLENSRKGSKANFQQSRKAESLNAGSPNNEVKESSINVPVKPADHLTDVPLVAGELNKTSRSPPGAISNQTSNSARWKEIPDWRFRFNQPFYNPYGIPTFSTNFKTDFTQTTILNGDVGNKLKRGPDAANVTASSPNFPRSQQTSAFDQKAENGGRVTERRTQINASAEDGLATSRRISATSPTILTSIAQTDNKALGNDGNLRDLLSNSNQERAAKRPKIMLNGRSLDTEEPPLTNTNQNNNNNNNRRKSSIFPESAFRPISTFQTEQRDVQPTVYPIPFLPIYSSNQCLPKVDQTDQYKLTEKGAIPSNQSIENRKFESGASATLAGLAAAAAAATMKSQNGSKCPDDTLSSNPSEKNNSCTVAVPFASHHGTEPSALHHPAKALNADVNDTARRSLSSVPSLSRRDLNEIPCQLGSDDDVKSPDDIPKEKISNEYTVNGDCDVAIKAESRPTATNPQLEADKPSPLKNDNETFPSTSDANKQKSQPCKRTENRNENSSVEAKGSSCRLCSFQSTSTIELHSHVAAMHKQDGFYKCDECSYLGKNLSKLVEHIRIHTGERPFKCDQCSYAAKRKDNLAQHKAVRHDKRKTKSNSLYTVLDQITCETATVARKRNSVAGTPHHFPDKKMEASETSLPPPAFERFSLFPNLRYLPSMDVGSDLNFNREFVKEKSPTSTASPTMQFSTFHPVQTFPASVFQYPYYPPHPIIPPMELHPGIGGSAVKAVGDRLANPGTYSAVKVRAALISP</sequence>
<feature type="compositionally biased region" description="Polar residues" evidence="8">
    <location>
        <begin position="1284"/>
        <end position="1300"/>
    </location>
</feature>
<reference evidence="10 11" key="1">
    <citation type="submission" date="2024-02" db="EMBL/GenBank/DDBJ databases">
        <authorList>
            <person name="Daric V."/>
            <person name="Darras S."/>
        </authorList>
    </citation>
    <scope>NUCLEOTIDE SEQUENCE [LARGE SCALE GENOMIC DNA]</scope>
</reference>
<feature type="region of interest" description="Disordered" evidence="8">
    <location>
        <begin position="1150"/>
        <end position="1169"/>
    </location>
</feature>
<feature type="domain" description="C2H2-type" evidence="9">
    <location>
        <begin position="757"/>
        <end position="784"/>
    </location>
</feature>
<evidence type="ECO:0000313" key="11">
    <source>
        <dbReference type="Proteomes" id="UP001642483"/>
    </source>
</evidence>
<feature type="compositionally biased region" description="Polar residues" evidence="8">
    <location>
        <begin position="692"/>
        <end position="720"/>
    </location>
</feature>
<feature type="region of interest" description="Disordered" evidence="8">
    <location>
        <begin position="115"/>
        <end position="139"/>
    </location>
</feature>
<comment type="subcellular location">
    <subcellularLocation>
        <location evidence="1">Nucleus</location>
    </subcellularLocation>
</comment>
<feature type="compositionally biased region" description="Polar residues" evidence="8">
    <location>
        <begin position="833"/>
        <end position="847"/>
    </location>
</feature>
<feature type="compositionally biased region" description="Basic and acidic residues" evidence="8">
    <location>
        <begin position="959"/>
        <end position="972"/>
    </location>
</feature>
<dbReference type="PROSITE" id="PS00028">
    <property type="entry name" value="ZINC_FINGER_C2H2_1"/>
    <property type="match status" value="1"/>
</dbReference>
<feature type="compositionally biased region" description="Polar residues" evidence="8">
    <location>
        <begin position="488"/>
        <end position="502"/>
    </location>
</feature>
<dbReference type="Proteomes" id="UP001642483">
    <property type="component" value="Unassembled WGS sequence"/>
</dbReference>
<feature type="region of interest" description="Disordered" evidence="8">
    <location>
        <begin position="1005"/>
        <end position="1065"/>
    </location>
</feature>
<keyword evidence="3" id="KW-0677">Repeat</keyword>
<feature type="compositionally biased region" description="Polar residues" evidence="8">
    <location>
        <begin position="470"/>
        <end position="479"/>
    </location>
</feature>
<dbReference type="InterPro" id="IPR013087">
    <property type="entry name" value="Znf_C2H2_type"/>
</dbReference>
<dbReference type="EMBL" id="CAWYQH010000163">
    <property type="protein sequence ID" value="CAK8697096.1"/>
    <property type="molecule type" value="Genomic_DNA"/>
</dbReference>
<feature type="region of interest" description="Disordered" evidence="8">
    <location>
        <begin position="15"/>
        <end position="51"/>
    </location>
</feature>
<evidence type="ECO:0000313" key="10">
    <source>
        <dbReference type="EMBL" id="CAK8697096.1"/>
    </source>
</evidence>
<feature type="region of interest" description="Disordered" evidence="8">
    <location>
        <begin position="927"/>
        <end position="986"/>
    </location>
</feature>
<feature type="region of interest" description="Disordered" evidence="8">
    <location>
        <begin position="1261"/>
        <end position="1312"/>
    </location>
</feature>
<dbReference type="SMART" id="SM00355">
    <property type="entry name" value="ZnF_C2H2"/>
    <property type="match status" value="5"/>
</dbReference>
<dbReference type="SUPFAM" id="SSF57667">
    <property type="entry name" value="beta-beta-alpha zinc fingers"/>
    <property type="match status" value="2"/>
</dbReference>
<feature type="compositionally biased region" description="Polar residues" evidence="8">
    <location>
        <begin position="382"/>
        <end position="391"/>
    </location>
</feature>
<feature type="compositionally biased region" description="Polar residues" evidence="8">
    <location>
        <begin position="360"/>
        <end position="372"/>
    </location>
</feature>
<organism evidence="10 11">
    <name type="scientific">Clavelina lepadiformis</name>
    <name type="common">Light-bulb sea squirt</name>
    <name type="synonym">Ascidia lepadiformis</name>
    <dbReference type="NCBI Taxonomy" id="159417"/>
    <lineage>
        <taxon>Eukaryota</taxon>
        <taxon>Metazoa</taxon>
        <taxon>Chordata</taxon>
        <taxon>Tunicata</taxon>
        <taxon>Ascidiacea</taxon>
        <taxon>Aplousobranchia</taxon>
        <taxon>Clavelinidae</taxon>
        <taxon>Clavelina</taxon>
    </lineage>
</organism>
<dbReference type="Gene3D" id="3.30.160.60">
    <property type="entry name" value="Classic Zinc Finger"/>
    <property type="match status" value="4"/>
</dbReference>
<dbReference type="InterPro" id="IPR036236">
    <property type="entry name" value="Znf_C2H2_sf"/>
</dbReference>
<keyword evidence="4 7" id="KW-0863">Zinc-finger</keyword>
<dbReference type="PANTHER" id="PTHR24388">
    <property type="entry name" value="ZINC FINGER PROTEIN"/>
    <property type="match status" value="1"/>
</dbReference>
<name>A0ABP0H1I8_CLALP</name>
<proteinExistence type="predicted"/>
<feature type="region of interest" description="Disordered" evidence="8">
    <location>
        <begin position="684"/>
        <end position="730"/>
    </location>
</feature>
<feature type="region of interest" description="Disordered" evidence="8">
    <location>
        <begin position="580"/>
        <end position="600"/>
    </location>
</feature>
<gene>
    <name evidence="10" type="ORF">CVLEPA_LOCUS30376</name>
</gene>
<evidence type="ECO:0000259" key="9">
    <source>
        <dbReference type="PROSITE" id="PS50157"/>
    </source>
</evidence>
<feature type="domain" description="C2H2-type" evidence="9">
    <location>
        <begin position="1346"/>
        <end position="1373"/>
    </location>
</feature>
<dbReference type="PANTHER" id="PTHR24388:SF54">
    <property type="entry name" value="PROTEIN ESCARGOT"/>
    <property type="match status" value="1"/>
</dbReference>
<evidence type="ECO:0000256" key="7">
    <source>
        <dbReference type="PROSITE-ProRule" id="PRU00042"/>
    </source>
</evidence>
<feature type="region of interest" description="Disordered" evidence="8">
    <location>
        <begin position="803"/>
        <end position="849"/>
    </location>
</feature>
<feature type="compositionally biased region" description="Basic and acidic residues" evidence="8">
    <location>
        <begin position="1272"/>
        <end position="1283"/>
    </location>
</feature>
<feature type="compositionally biased region" description="Polar residues" evidence="8">
    <location>
        <begin position="941"/>
        <end position="957"/>
    </location>
</feature>
<evidence type="ECO:0000256" key="4">
    <source>
        <dbReference type="ARBA" id="ARBA00022771"/>
    </source>
</evidence>
<accession>A0ABP0H1I8</accession>
<keyword evidence="2" id="KW-0479">Metal-binding</keyword>
<dbReference type="PROSITE" id="PS50157">
    <property type="entry name" value="ZINC_FINGER_C2H2_2"/>
    <property type="match status" value="3"/>
</dbReference>
<feature type="region of interest" description="Disordered" evidence="8">
    <location>
        <begin position="418"/>
        <end position="452"/>
    </location>
</feature>
<comment type="caution">
    <text evidence="10">The sequence shown here is derived from an EMBL/GenBank/DDBJ whole genome shotgun (WGS) entry which is preliminary data.</text>
</comment>